<dbReference type="InterPro" id="IPR001584">
    <property type="entry name" value="Integrase_cat-core"/>
</dbReference>
<evidence type="ECO:0000259" key="2">
    <source>
        <dbReference type="PROSITE" id="PS50994"/>
    </source>
</evidence>
<comment type="caution">
    <text evidence="3">The sequence shown here is derived from an EMBL/GenBank/DDBJ whole genome shotgun (WGS) entry which is preliminary data.</text>
</comment>
<dbReference type="PANTHER" id="PTHR42648">
    <property type="entry name" value="TRANSPOSASE, PUTATIVE-RELATED"/>
    <property type="match status" value="1"/>
</dbReference>
<organism evidence="3 4">
    <name type="scientific">Cyphomyrmex costatus</name>
    <dbReference type="NCBI Taxonomy" id="456900"/>
    <lineage>
        <taxon>Eukaryota</taxon>
        <taxon>Metazoa</taxon>
        <taxon>Ecdysozoa</taxon>
        <taxon>Arthropoda</taxon>
        <taxon>Hexapoda</taxon>
        <taxon>Insecta</taxon>
        <taxon>Pterygota</taxon>
        <taxon>Neoptera</taxon>
        <taxon>Endopterygota</taxon>
        <taxon>Hymenoptera</taxon>
        <taxon>Apocrita</taxon>
        <taxon>Aculeata</taxon>
        <taxon>Formicoidea</taxon>
        <taxon>Formicidae</taxon>
        <taxon>Myrmicinae</taxon>
        <taxon>Cyphomyrmex</taxon>
    </lineage>
</organism>
<feature type="region of interest" description="Disordered" evidence="1">
    <location>
        <begin position="250"/>
        <end position="275"/>
    </location>
</feature>
<reference evidence="3 4" key="1">
    <citation type="submission" date="2016-03" db="EMBL/GenBank/DDBJ databases">
        <title>Cyphomyrmex costatus WGS genome.</title>
        <authorList>
            <person name="Nygaard S."/>
            <person name="Hu H."/>
            <person name="Boomsma J."/>
            <person name="Zhang G."/>
        </authorList>
    </citation>
    <scope>NUCLEOTIDE SEQUENCE [LARGE SCALE GENOMIC DNA]</scope>
    <source>
        <strain evidence="3">MS0001</strain>
        <tissue evidence="3">Whole body</tissue>
    </source>
</reference>
<sequence length="297" mass="33775">MKEFNDSKGIRHEKSPPYTPEANGRAEREVRTLVECARTMLIDSGLDEEMWAEAIVCAAYLLNRTTNKHQRSKTPFEAWYNKKPEIKHLRIFGSTAFVQVPKVNRSKLEPKSAKTVMVGYDGESKVYRLWDAARHEIVIANNVHICDGIMLQGTRELLQNDFWVTPSTIMECPTNDSDEDDEDLYDSAQEEDFNERRRGDEECNERGVTIPDQRVTRKTGLLEPIALDEKGRSTLVEYGHQGQIILPKKIKGKSRQEESGHANSATLITRNAYANTPISFEEAVASEDSTKWRPSNG</sequence>
<feature type="region of interest" description="Disordered" evidence="1">
    <location>
        <begin position="171"/>
        <end position="212"/>
    </location>
</feature>
<feature type="compositionally biased region" description="Polar residues" evidence="1">
    <location>
        <begin position="261"/>
        <end position="275"/>
    </location>
</feature>
<feature type="compositionally biased region" description="Acidic residues" evidence="1">
    <location>
        <begin position="176"/>
        <end position="193"/>
    </location>
</feature>
<dbReference type="InterPro" id="IPR039537">
    <property type="entry name" value="Retrotran_Ty1/copia-like"/>
</dbReference>
<dbReference type="PANTHER" id="PTHR42648:SF24">
    <property type="entry name" value="INTEGRASE CATALYTIC DOMAIN-CONTAINING PROTEIN"/>
    <property type="match status" value="1"/>
</dbReference>
<feature type="compositionally biased region" description="Basic and acidic residues" evidence="1">
    <location>
        <begin position="194"/>
        <end position="205"/>
    </location>
</feature>
<dbReference type="GO" id="GO:0003676">
    <property type="term" value="F:nucleic acid binding"/>
    <property type="evidence" value="ECO:0007669"/>
    <property type="project" value="InterPro"/>
</dbReference>
<feature type="compositionally biased region" description="Basic and acidic residues" evidence="1">
    <location>
        <begin position="1"/>
        <end position="15"/>
    </location>
</feature>
<feature type="region of interest" description="Disordered" evidence="1">
    <location>
        <begin position="1"/>
        <end position="27"/>
    </location>
</feature>
<dbReference type="Proteomes" id="UP000078542">
    <property type="component" value="Unassembled WGS sequence"/>
</dbReference>
<dbReference type="GO" id="GO:0015074">
    <property type="term" value="P:DNA integration"/>
    <property type="evidence" value="ECO:0007669"/>
    <property type="project" value="InterPro"/>
</dbReference>
<keyword evidence="4" id="KW-1185">Reference proteome</keyword>
<dbReference type="EMBL" id="LKEX01009520">
    <property type="protein sequence ID" value="KYN50104.1"/>
    <property type="molecule type" value="Genomic_DNA"/>
</dbReference>
<dbReference type="InterPro" id="IPR036397">
    <property type="entry name" value="RNaseH_sf"/>
</dbReference>
<feature type="domain" description="Integrase catalytic" evidence="2">
    <location>
        <begin position="1"/>
        <end position="83"/>
    </location>
</feature>
<evidence type="ECO:0000313" key="3">
    <source>
        <dbReference type="EMBL" id="KYN50104.1"/>
    </source>
</evidence>
<dbReference type="InterPro" id="IPR057670">
    <property type="entry name" value="SH3_retrovirus"/>
</dbReference>
<dbReference type="InterPro" id="IPR012337">
    <property type="entry name" value="RNaseH-like_sf"/>
</dbReference>
<dbReference type="AlphaFoldDB" id="A0A151K1V0"/>
<name>A0A151K1V0_9HYME</name>
<evidence type="ECO:0000256" key="1">
    <source>
        <dbReference type="SAM" id="MobiDB-lite"/>
    </source>
</evidence>
<dbReference type="SUPFAM" id="SSF53098">
    <property type="entry name" value="Ribonuclease H-like"/>
    <property type="match status" value="1"/>
</dbReference>
<dbReference type="Gene3D" id="3.30.420.10">
    <property type="entry name" value="Ribonuclease H-like superfamily/Ribonuclease H"/>
    <property type="match status" value="1"/>
</dbReference>
<gene>
    <name evidence="3" type="ORF">ALC62_00132</name>
</gene>
<dbReference type="PROSITE" id="PS50994">
    <property type="entry name" value="INTEGRASE"/>
    <property type="match status" value="1"/>
</dbReference>
<accession>A0A151K1V0</accession>
<evidence type="ECO:0000313" key="4">
    <source>
        <dbReference type="Proteomes" id="UP000078542"/>
    </source>
</evidence>
<protein>
    <submittedName>
        <fullName evidence="3">Copia protein</fullName>
    </submittedName>
</protein>
<dbReference type="STRING" id="456900.A0A151K1V0"/>
<proteinExistence type="predicted"/>
<dbReference type="Pfam" id="PF25597">
    <property type="entry name" value="SH3_retrovirus"/>
    <property type="match status" value="1"/>
</dbReference>